<name>N1V1Q6_9MICC</name>
<keyword evidence="2" id="KW-1185">Reference proteome</keyword>
<feature type="non-terminal residue" evidence="1">
    <location>
        <position position="83"/>
    </location>
</feature>
<accession>N1V1Q6</accession>
<organism evidence="1 2">
    <name type="scientific">Arthrobacter crystallopoietes BAB-32</name>
    <dbReference type="NCBI Taxonomy" id="1246476"/>
    <lineage>
        <taxon>Bacteria</taxon>
        <taxon>Bacillati</taxon>
        <taxon>Actinomycetota</taxon>
        <taxon>Actinomycetes</taxon>
        <taxon>Micrococcales</taxon>
        <taxon>Micrococcaceae</taxon>
        <taxon>Crystallibacter</taxon>
    </lineage>
</organism>
<dbReference type="RefSeq" id="WP_005275472.1">
    <property type="nucleotide sequence ID" value="NZ_ANPE02000329.1"/>
</dbReference>
<gene>
    <name evidence="1" type="ORF">D477_021463</name>
</gene>
<reference evidence="1 2" key="1">
    <citation type="journal article" date="2013" name="Genome Announc.">
        <title>Draft Genome Sequence of Arthrobacter crystallopoietes Strain BAB-32, Revealing Genes for Bioremediation.</title>
        <authorList>
            <person name="Joshi M.N."/>
            <person name="Pandit A.S."/>
            <person name="Sharma A."/>
            <person name="Pandya R.V."/>
            <person name="Desai S.M."/>
            <person name="Saxena A.K."/>
            <person name="Bagatharia S.B."/>
        </authorList>
    </citation>
    <scope>NUCLEOTIDE SEQUENCE [LARGE SCALE GENOMIC DNA]</scope>
    <source>
        <strain evidence="1 2">BAB-32</strain>
    </source>
</reference>
<evidence type="ECO:0000313" key="2">
    <source>
        <dbReference type="Proteomes" id="UP000010729"/>
    </source>
</evidence>
<evidence type="ECO:0000313" key="1">
    <source>
        <dbReference type="EMBL" id="EMY32183.1"/>
    </source>
</evidence>
<dbReference type="AlphaFoldDB" id="N1V1Q6"/>
<dbReference type="Proteomes" id="UP000010729">
    <property type="component" value="Unassembled WGS sequence"/>
</dbReference>
<protein>
    <submittedName>
        <fullName evidence="1">Phage tail domain-containing protein</fullName>
    </submittedName>
</protein>
<dbReference type="EMBL" id="ANPE02000329">
    <property type="protein sequence ID" value="EMY32183.1"/>
    <property type="molecule type" value="Genomic_DNA"/>
</dbReference>
<comment type="caution">
    <text evidence="1">The sequence shown here is derived from an EMBL/GenBank/DDBJ whole genome shotgun (WGS) entry which is preliminary data.</text>
</comment>
<sequence>MADRLLAILPEVFRTAAETNRPLQAFAAAAEELHAPAHRVLAGLTGYFDPYRAPEAMLSYLAEWVDLGWLAARSPGQAGAGSM</sequence>
<proteinExistence type="predicted"/>